<protein>
    <submittedName>
        <fullName evidence="1">Uncharacterized protein</fullName>
    </submittedName>
</protein>
<evidence type="ECO:0000313" key="2">
    <source>
        <dbReference type="Proteomes" id="UP000828251"/>
    </source>
</evidence>
<name>A0A9D3V7R2_9ROSI</name>
<comment type="caution">
    <text evidence="1">The sequence shown here is derived from an EMBL/GenBank/DDBJ whole genome shotgun (WGS) entry which is preliminary data.</text>
</comment>
<keyword evidence="2" id="KW-1185">Reference proteome</keyword>
<evidence type="ECO:0000313" key="1">
    <source>
        <dbReference type="EMBL" id="KAH1073520.1"/>
    </source>
</evidence>
<accession>A0A9D3V7R2</accession>
<organism evidence="1 2">
    <name type="scientific">Gossypium stocksii</name>
    <dbReference type="NCBI Taxonomy" id="47602"/>
    <lineage>
        <taxon>Eukaryota</taxon>
        <taxon>Viridiplantae</taxon>
        <taxon>Streptophyta</taxon>
        <taxon>Embryophyta</taxon>
        <taxon>Tracheophyta</taxon>
        <taxon>Spermatophyta</taxon>
        <taxon>Magnoliopsida</taxon>
        <taxon>eudicotyledons</taxon>
        <taxon>Gunneridae</taxon>
        <taxon>Pentapetalae</taxon>
        <taxon>rosids</taxon>
        <taxon>malvids</taxon>
        <taxon>Malvales</taxon>
        <taxon>Malvaceae</taxon>
        <taxon>Malvoideae</taxon>
        <taxon>Gossypium</taxon>
    </lineage>
</organism>
<reference evidence="1 2" key="1">
    <citation type="journal article" date="2021" name="Plant Biotechnol. J.">
        <title>Multi-omics assisted identification of the key and species-specific regulatory components of drought-tolerant mechanisms in Gossypium stocksii.</title>
        <authorList>
            <person name="Yu D."/>
            <person name="Ke L."/>
            <person name="Zhang D."/>
            <person name="Wu Y."/>
            <person name="Sun Y."/>
            <person name="Mei J."/>
            <person name="Sun J."/>
            <person name="Sun Y."/>
        </authorList>
    </citation>
    <scope>NUCLEOTIDE SEQUENCE [LARGE SCALE GENOMIC DNA]</scope>
    <source>
        <strain evidence="2">cv. E1</strain>
        <tissue evidence="1">Leaf</tissue>
    </source>
</reference>
<dbReference type="EMBL" id="JAIQCV010000008">
    <property type="protein sequence ID" value="KAH1073520.1"/>
    <property type="molecule type" value="Genomic_DNA"/>
</dbReference>
<dbReference type="Proteomes" id="UP000828251">
    <property type="component" value="Unassembled WGS sequence"/>
</dbReference>
<gene>
    <name evidence="1" type="ORF">J1N35_025848</name>
</gene>
<dbReference type="AlphaFoldDB" id="A0A9D3V7R2"/>
<sequence length="131" mass="14889">MGKIIFEEVHRSAQKNVGSLNFPSICIALCQHVKVLVQANEDMIPNRGAIMNQIVIRFLRDEFPRDPPLDYASTSPTPTYAPTTLSTSTNVFEQQVLSSLRRLHMQFNLFEKQQSRIATNLGRALEKMDLL</sequence>
<proteinExistence type="predicted"/>